<keyword evidence="4" id="KW-1003">Cell membrane</keyword>
<evidence type="ECO:0000256" key="6">
    <source>
        <dbReference type="ARBA" id="ARBA00022618"/>
    </source>
</evidence>
<feature type="region of interest" description="Disordered" evidence="16">
    <location>
        <begin position="569"/>
        <end position="596"/>
    </location>
</feature>
<evidence type="ECO:0000256" key="8">
    <source>
        <dbReference type="ARBA" id="ARBA00022741"/>
    </source>
</evidence>
<evidence type="ECO:0000313" key="24">
    <source>
        <dbReference type="EMBL" id="QVY45281.1"/>
    </source>
</evidence>
<feature type="region of interest" description="Disordered" evidence="16">
    <location>
        <begin position="357"/>
        <end position="484"/>
    </location>
</feature>
<dbReference type="SMART" id="SM00843">
    <property type="entry name" value="Ftsk_gamma"/>
    <property type="match status" value="1"/>
</dbReference>
<feature type="region of interest" description="Disordered" evidence="16">
    <location>
        <begin position="718"/>
        <end position="849"/>
    </location>
</feature>
<dbReference type="SUPFAM" id="SSF46785">
    <property type="entry name" value="Winged helix' DNA-binding domain"/>
    <property type="match status" value="1"/>
</dbReference>
<evidence type="ECO:0000256" key="11">
    <source>
        <dbReference type="ARBA" id="ARBA00022989"/>
    </source>
</evidence>
<dbReference type="Pfam" id="PF17854">
    <property type="entry name" value="FtsK_alpha"/>
    <property type="match status" value="1"/>
</dbReference>
<feature type="binding site" evidence="15">
    <location>
        <begin position="991"/>
        <end position="998"/>
    </location>
    <ligand>
        <name>ATP</name>
        <dbReference type="ChEBI" id="CHEBI:30616"/>
    </ligand>
</feature>
<dbReference type="CDD" id="cd01127">
    <property type="entry name" value="TrwB_TraG_TraD_VirD4"/>
    <property type="match status" value="1"/>
</dbReference>
<evidence type="ECO:0000256" key="10">
    <source>
        <dbReference type="ARBA" id="ARBA00022840"/>
    </source>
</evidence>
<evidence type="ECO:0000256" key="3">
    <source>
        <dbReference type="ARBA" id="ARBA00020887"/>
    </source>
</evidence>
<evidence type="ECO:0000256" key="1">
    <source>
        <dbReference type="ARBA" id="ARBA00004429"/>
    </source>
</evidence>
<evidence type="ECO:0000256" key="14">
    <source>
        <dbReference type="ARBA" id="ARBA00023306"/>
    </source>
</evidence>
<dbReference type="Gene3D" id="1.10.10.10">
    <property type="entry name" value="Winged helix-like DNA-binding domain superfamily/Winged helix DNA-binding domain"/>
    <property type="match status" value="1"/>
</dbReference>
<evidence type="ECO:0000259" key="18">
    <source>
        <dbReference type="PROSITE" id="PS50901"/>
    </source>
</evidence>
<keyword evidence="5" id="KW-0997">Cell inner membrane</keyword>
<dbReference type="Gene3D" id="3.40.50.300">
    <property type="entry name" value="P-loop containing nucleotide triphosphate hydrolases"/>
    <property type="match status" value="1"/>
</dbReference>
<dbReference type="InterPro" id="IPR002543">
    <property type="entry name" value="FtsK_dom"/>
</dbReference>
<feature type="transmembrane region" description="Helical" evidence="17">
    <location>
        <begin position="165"/>
        <end position="184"/>
    </location>
</feature>
<evidence type="ECO:0000313" key="23">
    <source>
        <dbReference type="EMBL" id="QVY33485.1"/>
    </source>
</evidence>
<evidence type="ECO:0000256" key="17">
    <source>
        <dbReference type="SAM" id="Phobius"/>
    </source>
</evidence>
<evidence type="ECO:0000313" key="21">
    <source>
        <dbReference type="EMBL" id="QVS71014.1"/>
    </source>
</evidence>
<feature type="region of interest" description="Disordered" evidence="16">
    <location>
        <begin position="647"/>
        <end position="701"/>
    </location>
</feature>
<feature type="compositionally biased region" description="Polar residues" evidence="16">
    <location>
        <begin position="385"/>
        <end position="395"/>
    </location>
</feature>
<gene>
    <name evidence="21" type="primary">ftsK</name>
    <name evidence="25" type="ORF">A7R97_14635</name>
    <name evidence="23" type="ORF">B6E70_15445</name>
    <name evidence="21" type="ORF">B6K03_15655</name>
    <name evidence="22" type="ORF">B6K04_02725</name>
    <name evidence="24" type="ORF">B6K77_02785</name>
    <name evidence="20" type="ORF">XR86_02730</name>
    <name evidence="19" type="ORF">ZN15_16020</name>
</gene>
<dbReference type="RefSeq" id="WP_024148295.1">
    <property type="nucleotide sequence ID" value="NZ_CP075138.1"/>
</dbReference>
<dbReference type="InterPro" id="IPR025199">
    <property type="entry name" value="FtsK_4TM"/>
</dbReference>
<dbReference type="GO" id="GO:0003677">
    <property type="term" value="F:DNA binding"/>
    <property type="evidence" value="ECO:0007669"/>
    <property type="project" value="UniProtKB-KW"/>
</dbReference>
<dbReference type="PROSITE" id="PS50901">
    <property type="entry name" value="FTSK"/>
    <property type="match status" value="1"/>
</dbReference>
<dbReference type="EMBL" id="CP075138">
    <property type="protein sequence ID" value="QVZ86800.1"/>
    <property type="molecule type" value="Genomic_DNA"/>
</dbReference>
<protein>
    <recommendedName>
        <fullName evidence="3">DNA translocase FtsK</fullName>
    </recommendedName>
</protein>
<keyword evidence="6" id="KW-0132">Cell division</keyword>
<dbReference type="EMBL" id="CP074626">
    <property type="protein sequence ID" value="QVR84359.1"/>
    <property type="molecule type" value="Genomic_DNA"/>
</dbReference>
<feature type="compositionally biased region" description="Low complexity" evidence="16">
    <location>
        <begin position="733"/>
        <end position="816"/>
    </location>
</feature>
<feature type="compositionally biased region" description="Low complexity" evidence="16">
    <location>
        <begin position="402"/>
        <end position="415"/>
    </location>
</feature>
<dbReference type="SUPFAM" id="SSF52540">
    <property type="entry name" value="P-loop containing nucleoside triphosphate hydrolases"/>
    <property type="match status" value="1"/>
</dbReference>
<dbReference type="Pfam" id="PF13491">
    <property type="entry name" value="FtsK_4TM"/>
    <property type="match status" value="1"/>
</dbReference>
<dbReference type="PANTHER" id="PTHR22683">
    <property type="entry name" value="SPORULATION PROTEIN RELATED"/>
    <property type="match status" value="1"/>
</dbReference>
<accession>A0A8E6S261</accession>
<dbReference type="EMBL" id="CP074659">
    <property type="protein sequence ID" value="QVS77875.1"/>
    <property type="molecule type" value="Genomic_DNA"/>
</dbReference>
<dbReference type="GO" id="GO:0071236">
    <property type="term" value="P:cellular response to antibiotic"/>
    <property type="evidence" value="ECO:0007669"/>
    <property type="project" value="UniProtKB-ARBA"/>
</dbReference>
<dbReference type="GO" id="GO:0005524">
    <property type="term" value="F:ATP binding"/>
    <property type="evidence" value="ECO:0007669"/>
    <property type="project" value="UniProtKB-UniRule"/>
</dbReference>
<dbReference type="GO" id="GO:0005886">
    <property type="term" value="C:plasma membrane"/>
    <property type="evidence" value="ECO:0007669"/>
    <property type="project" value="UniProtKB-SubCell"/>
</dbReference>
<feature type="compositionally biased region" description="Low complexity" evidence="16">
    <location>
        <begin position="674"/>
        <end position="683"/>
    </location>
</feature>
<dbReference type="InterPro" id="IPR036390">
    <property type="entry name" value="WH_DNA-bd_sf"/>
</dbReference>
<evidence type="ECO:0000256" key="16">
    <source>
        <dbReference type="SAM" id="MobiDB-lite"/>
    </source>
</evidence>
<dbReference type="Pfam" id="PF09397">
    <property type="entry name" value="FtsK_gamma"/>
    <property type="match status" value="1"/>
</dbReference>
<dbReference type="GO" id="GO:0007059">
    <property type="term" value="P:chromosome segregation"/>
    <property type="evidence" value="ECO:0007669"/>
    <property type="project" value="UniProtKB-KW"/>
</dbReference>
<organism evidence="21">
    <name type="scientific">Salmonella enterica</name>
    <name type="common">Salmonella choleraesuis</name>
    <dbReference type="NCBI Taxonomy" id="28901"/>
    <lineage>
        <taxon>Bacteria</taxon>
        <taxon>Pseudomonadati</taxon>
        <taxon>Pseudomonadota</taxon>
        <taxon>Gammaproteobacteria</taxon>
        <taxon>Enterobacterales</taxon>
        <taxon>Enterobacteriaceae</taxon>
        <taxon>Salmonella</taxon>
    </lineage>
</organism>
<sequence>MSQEYTEDKDVTLTKLSSGRRLLEALLILIALFAVWLMAALLSFNPSDPSWSQTAWHEPIHNLGGAPGAWLADTLFFIFGVMAYTIPVIIVGGCWFAWRHQSTDDYIDYFAVSLRLIGVLALILTSCGLAAINADDIWYFASGGVIGSLLSTTLQPLLHSSGGTIMLLCIWAAGLTLFTGWSWVSIAEKLGGWLLNILTFASNRTRRDDTWVDDEEYDDEYDEETDGVQRESRRARILRGALARRKRLAEKFSNPRGRQTDAALFSGKRMDDDEDIQYSARGVAADPDDVLFSGNRATQPEYDEYDPLLNGHSVTEPVAAAVAATAVTQTWAASADPIMQTPPMPGAEPVVAQPTVEWQPVPGPQTGEPVIAPAPEGYQPHPQYAQPQEAQSAPWQQPVPVASAPQYAATPATAAEYDSLAPQETQPQWQAPDAEQHWQPEPTHQPTPVYQPEPIAAEPSHMPPPVIEQPVATEPEPVIEETRPARPPLYYFEEVEEKRAREREQLAAWYQPIPEPVKENVPVKPTVSVAPSIPPVEAVAAAASLDAGIKSGALAAGAAAAAPAFGLATGGAPRPQVKEGIGPQLPRPNRVRVPTRRELASYGIKLPSQRIAEEKAREAERNQYETGAQLTDEEIDAMHQDELARQFAQSQQHRYGETYQHDTQQAEDDDTAAEAELARQFAASQQQRYSGEQPAGAQPFSLDDLDFSLMKVLVDEGPHEPLFTPSVMPESTPVQQPVAPQPQYQQPQQPVAPQPQYQQPQQPVAPQPQYQQPQQPIAPQPQYQQPQQPVAPQPQYQQPQQPQPQYQQPQQPTAPQDSLIHPLLMRNGDSRPLQRPTTPLPSLDLLTPPPSEVEPVDTFALEQMARLVEARLADFRIKADVVNYSPGPVITRFELNLAPGVKAARISNLSRDLARSLSTVAVRVVEVIPGKPYVGLELPNKKRQTVYLREVLDNAKFRENPSPLTVVLGKDIAGDPVVADLAKMPHLLVAGTTGSGKSVGVNAMILSMLYKAQPEDVRFIMIDPKMLELSVYEGIPHLLTEVVTDMKDAANALRWSVNEMERRYKLMSALGVRNLAGYNEKIAEAARMGRPIPDPYWKPGDSMDVQHPVLEKLPYIVVLVDEFADLMMTVGKKVEELIARLAQKARAAGIHLVLATQRPSVDVITGLIKANIPTRIAFTVSSKIDSRTILDQGGAESLLGMGDMLYSGPNSTMPVRVHGAFVRDQEVHAVVQDWKARGRPQYVDGITSDSESEGGGGGFDGGEELDALFDQAVNFVTQKRKASISGVQRQFRIGYNRAARIIEQMEAQGIVSAQGHNGNREVLAPPPFE</sequence>
<comment type="similarity">
    <text evidence="2">Belongs to the FtsK/SpoIIIE/SftA family.</text>
</comment>
<dbReference type="PANTHER" id="PTHR22683:SF41">
    <property type="entry name" value="DNA TRANSLOCASE FTSK"/>
    <property type="match status" value="1"/>
</dbReference>
<feature type="compositionally biased region" description="Low complexity" evidence="16">
    <location>
        <begin position="836"/>
        <end position="846"/>
    </location>
</feature>
<dbReference type="Gene3D" id="3.30.980.40">
    <property type="match status" value="1"/>
</dbReference>
<proteinExistence type="inferred from homology"/>
<evidence type="ECO:0000256" key="2">
    <source>
        <dbReference type="ARBA" id="ARBA00006474"/>
    </source>
</evidence>
<keyword evidence="12" id="KW-0238">DNA-binding</keyword>
<evidence type="ECO:0000256" key="15">
    <source>
        <dbReference type="PROSITE-ProRule" id="PRU00289"/>
    </source>
</evidence>
<evidence type="ECO:0000313" key="20">
    <source>
        <dbReference type="EMBL" id="QVR95724.1"/>
    </source>
</evidence>
<evidence type="ECO:0000313" key="25">
    <source>
        <dbReference type="EMBL" id="QVZ86800.1"/>
    </source>
</evidence>
<dbReference type="EMBL" id="CP074658">
    <property type="protein sequence ID" value="QVS71014.1"/>
    <property type="molecule type" value="Genomic_DNA"/>
</dbReference>
<feature type="transmembrane region" description="Helical" evidence="17">
    <location>
        <begin position="137"/>
        <end position="158"/>
    </location>
</feature>
<comment type="subcellular location">
    <subcellularLocation>
        <location evidence="1">Cell inner membrane</location>
        <topology evidence="1">Multi-pass membrane protein</topology>
    </subcellularLocation>
</comment>
<evidence type="ECO:0000256" key="12">
    <source>
        <dbReference type="ARBA" id="ARBA00023125"/>
    </source>
</evidence>
<evidence type="ECO:0000313" key="22">
    <source>
        <dbReference type="EMBL" id="QVS77875.1"/>
    </source>
</evidence>
<dbReference type="InterPro" id="IPR018541">
    <property type="entry name" value="Ftsk_gamma"/>
</dbReference>
<keyword evidence="8 15" id="KW-0547">Nucleotide-binding</keyword>
<feature type="domain" description="FtsK" evidence="18">
    <location>
        <begin position="974"/>
        <end position="1187"/>
    </location>
</feature>
<dbReference type="NCBIfam" id="NF007615">
    <property type="entry name" value="PRK10263.1"/>
    <property type="match status" value="1"/>
</dbReference>
<feature type="transmembrane region" description="Helical" evidence="17">
    <location>
        <begin position="25"/>
        <end position="44"/>
    </location>
</feature>
<dbReference type="FunFam" id="3.40.50.300:FF:000209">
    <property type="entry name" value="Cell division protein FtsK"/>
    <property type="match status" value="1"/>
</dbReference>
<evidence type="ECO:0000256" key="13">
    <source>
        <dbReference type="ARBA" id="ARBA00023136"/>
    </source>
</evidence>
<evidence type="ECO:0000256" key="9">
    <source>
        <dbReference type="ARBA" id="ARBA00022829"/>
    </source>
</evidence>
<keyword evidence="7 17" id="KW-0812">Transmembrane</keyword>
<dbReference type="EMBL" id="CP075046">
    <property type="protein sequence ID" value="QVY33485.1"/>
    <property type="molecule type" value="Genomic_DNA"/>
</dbReference>
<dbReference type="FunFam" id="3.30.980.40:FF:000001">
    <property type="entry name" value="DNA translocase FtsK"/>
    <property type="match status" value="1"/>
</dbReference>
<reference evidence="25" key="1">
    <citation type="submission" date="2016-09" db="EMBL/GenBank/DDBJ databases">
        <authorList>
            <person name="Bell R."/>
        </authorList>
    </citation>
    <scope>NUCLEOTIDE SEQUENCE</scope>
    <source>
        <strain evidence="25">CFSAN044875</strain>
    </source>
</reference>
<evidence type="ECO:0000256" key="7">
    <source>
        <dbReference type="ARBA" id="ARBA00022692"/>
    </source>
</evidence>
<reference evidence="21" key="2">
    <citation type="submission" date="2018-07" db="EMBL/GenBank/DDBJ databases">
        <authorList>
            <consortium name="GenomeTrakr network: Whole genome sequencing for foodborne pathogen traceback"/>
        </authorList>
    </citation>
    <scope>NUCLEOTIDE SEQUENCE</scope>
    <source>
        <strain evidence="22">CFSAN008783</strain>
        <strain evidence="21">CFSAN008785</strain>
        <strain evidence="24">CFSAN008789</strain>
        <strain evidence="23">CFSAN008810</strain>
        <strain evidence="20">CFSAN029891</strain>
        <strain evidence="19">CFSAN029895</strain>
    </source>
</reference>
<dbReference type="InterPro" id="IPR050206">
    <property type="entry name" value="FtsK/SpoIIIE/SftA"/>
</dbReference>
<keyword evidence="11 17" id="KW-1133">Transmembrane helix</keyword>
<dbReference type="EMBL" id="CP075050">
    <property type="protein sequence ID" value="QVY45281.1"/>
    <property type="molecule type" value="Genomic_DNA"/>
</dbReference>
<feature type="region of interest" description="Disordered" evidence="16">
    <location>
        <begin position="1242"/>
        <end position="1261"/>
    </location>
</feature>
<evidence type="ECO:0000256" key="5">
    <source>
        <dbReference type="ARBA" id="ARBA00022519"/>
    </source>
</evidence>
<dbReference type="FunFam" id="1.10.10.10:FF:000268">
    <property type="entry name" value="DNA translocase FtsK"/>
    <property type="match status" value="1"/>
</dbReference>
<keyword evidence="9" id="KW-0159">Chromosome partition</keyword>
<evidence type="ECO:0000313" key="19">
    <source>
        <dbReference type="EMBL" id="QVR84359.1"/>
    </source>
</evidence>
<feature type="transmembrane region" description="Helical" evidence="17">
    <location>
        <begin position="110"/>
        <end position="131"/>
    </location>
</feature>
<dbReference type="Pfam" id="PF01580">
    <property type="entry name" value="FtsK_SpoIIIE"/>
    <property type="match status" value="1"/>
</dbReference>
<keyword evidence="13 17" id="KW-0472">Membrane</keyword>
<dbReference type="GO" id="GO:0051301">
    <property type="term" value="P:cell division"/>
    <property type="evidence" value="ECO:0007669"/>
    <property type="project" value="UniProtKB-KW"/>
</dbReference>
<dbReference type="EMBL" id="CP074628">
    <property type="protein sequence ID" value="QVR95724.1"/>
    <property type="molecule type" value="Genomic_DNA"/>
</dbReference>
<feature type="transmembrane region" description="Helical" evidence="17">
    <location>
        <begin position="75"/>
        <end position="98"/>
    </location>
</feature>
<dbReference type="InterPro" id="IPR027417">
    <property type="entry name" value="P-loop_NTPase"/>
</dbReference>
<keyword evidence="10 15" id="KW-0067">ATP-binding</keyword>
<keyword evidence="14" id="KW-0131">Cell cycle</keyword>
<reference evidence="21" key="3">
    <citation type="submission" date="2021-05" db="EMBL/GenBank/DDBJ databases">
        <title>Whole genome PacBio Sequel sequence of Salmonella enterica subsp. enterica.</title>
        <authorList>
            <person name="Hoffmann M."/>
            <person name="Balkey M."/>
            <person name="Luo Y."/>
        </authorList>
    </citation>
    <scope>NUCLEOTIDE SEQUENCE</scope>
    <source>
        <strain evidence="22">CFSAN008783</strain>
        <strain evidence="21">CFSAN008785</strain>
        <strain evidence="24">CFSAN008789</strain>
        <strain evidence="23">CFSAN008810</strain>
        <strain evidence="20">CFSAN029891</strain>
        <strain evidence="19">CFSAN029895</strain>
        <strain evidence="25">CFSAN044875</strain>
    </source>
</reference>
<name>A0A8E6S261_SALER</name>
<dbReference type="InterPro" id="IPR041027">
    <property type="entry name" value="FtsK_alpha"/>
</dbReference>
<dbReference type="InterPro" id="IPR036388">
    <property type="entry name" value="WH-like_DNA-bd_sf"/>
</dbReference>
<evidence type="ECO:0000256" key="4">
    <source>
        <dbReference type="ARBA" id="ARBA00022475"/>
    </source>
</evidence>